<keyword evidence="3" id="KW-0808">Transferase</keyword>
<dbReference type="GO" id="GO:0005737">
    <property type="term" value="C:cytoplasm"/>
    <property type="evidence" value="ECO:0007669"/>
    <property type="project" value="TreeGrafter"/>
</dbReference>
<evidence type="ECO:0000259" key="11">
    <source>
        <dbReference type="PROSITE" id="PS50011"/>
    </source>
</evidence>
<feature type="region of interest" description="Disordered" evidence="10">
    <location>
        <begin position="511"/>
        <end position="534"/>
    </location>
</feature>
<evidence type="ECO:0000256" key="3">
    <source>
        <dbReference type="ARBA" id="ARBA00022679"/>
    </source>
</evidence>
<dbReference type="PROSITE" id="PS00108">
    <property type="entry name" value="PROTEIN_KINASE_ST"/>
    <property type="match status" value="1"/>
</dbReference>
<feature type="compositionally biased region" description="Polar residues" evidence="10">
    <location>
        <begin position="128"/>
        <end position="137"/>
    </location>
</feature>
<dbReference type="GO" id="GO:0050321">
    <property type="term" value="F:tau-protein kinase activity"/>
    <property type="evidence" value="ECO:0007669"/>
    <property type="project" value="TreeGrafter"/>
</dbReference>
<dbReference type="PANTHER" id="PTHR24346:SF49">
    <property type="entry name" value="NIM1 SERINE_THREONINE PROTEIN KINASE"/>
    <property type="match status" value="1"/>
</dbReference>
<evidence type="ECO:0000256" key="1">
    <source>
        <dbReference type="ARBA" id="ARBA00012513"/>
    </source>
</evidence>
<dbReference type="AlphaFoldDB" id="A0A4E0RB64"/>
<feature type="compositionally biased region" description="Basic and acidic residues" evidence="10">
    <location>
        <begin position="558"/>
        <end position="568"/>
    </location>
</feature>
<evidence type="ECO:0000256" key="2">
    <source>
        <dbReference type="ARBA" id="ARBA00022527"/>
    </source>
</evidence>
<dbReference type="PANTHER" id="PTHR24346">
    <property type="entry name" value="MAP/MICROTUBULE AFFINITY-REGULATING KINASE"/>
    <property type="match status" value="1"/>
</dbReference>
<name>A0A4E0RB64_FASHE</name>
<feature type="binding site" evidence="9">
    <location>
        <position position="399"/>
    </location>
    <ligand>
        <name>ATP</name>
        <dbReference type="ChEBI" id="CHEBI:30616"/>
    </ligand>
</feature>
<evidence type="ECO:0000256" key="10">
    <source>
        <dbReference type="SAM" id="MobiDB-lite"/>
    </source>
</evidence>
<comment type="catalytic activity">
    <reaction evidence="8">
        <text>L-seryl-[protein] + ATP = O-phospho-L-seryl-[protein] + ADP + H(+)</text>
        <dbReference type="Rhea" id="RHEA:17989"/>
        <dbReference type="Rhea" id="RHEA-COMP:9863"/>
        <dbReference type="Rhea" id="RHEA-COMP:11604"/>
        <dbReference type="ChEBI" id="CHEBI:15378"/>
        <dbReference type="ChEBI" id="CHEBI:29999"/>
        <dbReference type="ChEBI" id="CHEBI:30616"/>
        <dbReference type="ChEBI" id="CHEBI:83421"/>
        <dbReference type="ChEBI" id="CHEBI:456216"/>
        <dbReference type="EC" id="2.7.11.1"/>
    </reaction>
</comment>
<dbReference type="PROSITE" id="PS50011">
    <property type="entry name" value="PROTEIN_KINASE_DOM"/>
    <property type="match status" value="1"/>
</dbReference>
<feature type="compositionally biased region" description="Polar residues" evidence="10">
    <location>
        <begin position="824"/>
        <end position="844"/>
    </location>
</feature>
<keyword evidence="13" id="KW-1185">Reference proteome</keyword>
<feature type="region of interest" description="Disordered" evidence="10">
    <location>
        <begin position="555"/>
        <end position="591"/>
    </location>
</feature>
<dbReference type="Gene3D" id="1.10.510.10">
    <property type="entry name" value="Transferase(Phosphotransferase) domain 1"/>
    <property type="match status" value="2"/>
</dbReference>
<evidence type="ECO:0000256" key="4">
    <source>
        <dbReference type="ARBA" id="ARBA00022741"/>
    </source>
</evidence>
<dbReference type="EC" id="2.7.11.1" evidence="1"/>
<feature type="compositionally biased region" description="Basic residues" evidence="10">
    <location>
        <begin position="110"/>
        <end position="124"/>
    </location>
</feature>
<dbReference type="InterPro" id="IPR011009">
    <property type="entry name" value="Kinase-like_dom_sf"/>
</dbReference>
<feature type="compositionally biased region" description="Polar residues" evidence="10">
    <location>
        <begin position="970"/>
        <end position="986"/>
    </location>
</feature>
<dbReference type="InterPro" id="IPR017441">
    <property type="entry name" value="Protein_kinase_ATP_BS"/>
</dbReference>
<accession>A0A4E0RB64</accession>
<keyword evidence="5 12" id="KW-0418">Kinase</keyword>
<evidence type="ECO:0000256" key="6">
    <source>
        <dbReference type="ARBA" id="ARBA00022840"/>
    </source>
</evidence>
<sequence>MTEPSRSNQNGRRRTLSSGNHWFDASLIPRSRTMGLDTGLSFDTDSRDNESYSLGRQFSKIAVEAFRSDIRPNDLSYISDQFPSDSRETPISLVSRSSEVQQSTCTQVHREHHQCHHRRHRRVHERSQLNQSVTNYPSPEIAHSIPRVGSSSSSRSNLTCRSHPLTISNLRNISNATVTTNITGTKQMRSHAKTQLYTTPSQPVLFYTSSCGSDEYAEQNLLQSTRSPKRPLSMHVKTKLEHNHQPRTSPDSPLSEKADQAMRSDCKMRLAPSCPSQLGPTMLGLVNANSSDSTTKTTTSTAGTATNRKVTATTATASTATATTVTAVTPSKTLNNTVMLPSNATKTYHKSVSKDRLCPEPQKAGTFGLYNIQETIGVGNFSQVKLATHVLTKELVAIKVLDKTRMDAPTRRLLMREISILEMLHHPNIVRLYEVMENLTRLHLVMEFVPGGDLNKRISSRGKFMEKEAKIIFAQLIAAVNHLHERNIFHRDIKADNILFTHRIPTHPQSLNGCNMSPLSGVPNGNRTSGVKPGGYRRHIRRWFHAKTREAVLIYPRSRSETRNDSSSRRPNPSGSRPFEHKPPKTPLKRSRWDSIHANADHVEAFGDQPSAQDISFCPEYYRVKLVDFGFSKLTLTQDQSLTTFCGSPAYAAPELFQAQNYQGGPVDMWALGIVLFFLLTGLLPYRGSTVGHVRRLVLENRGLQPPEWLSEGARTLYSKLTARQPSDRPTAMALMRCDHPDEKCNLLGASTETSSPKTSAGEGTGDLQPWLTWLSGQIFPKALPRFSKCPPLICSLRRKNANRPEEANTEVSNNASPIRDNKTTTVNPDNPTITTKTNPCHTSSLEDEQRTNDDSTRSGLKDQPDKQTSIDVSSPPLSLSSTNANKDPQTHGIQSVQSLAGDAEMEAARMLLELGVTREEMAASENQDSRSAVTGAYRIMLHRAHRARRLSHLDPTRTGSPGNPVGIPSSASSPQIHHGPTTLTEVNKKRHRTLSPRRTADQAKKTSRFCVIL</sequence>
<evidence type="ECO:0000256" key="5">
    <source>
        <dbReference type="ARBA" id="ARBA00022777"/>
    </source>
</evidence>
<dbReference type="Proteomes" id="UP000230066">
    <property type="component" value="Unassembled WGS sequence"/>
</dbReference>
<feature type="region of interest" description="Disordered" evidence="10">
    <location>
        <begin position="969"/>
        <end position="1007"/>
    </location>
</feature>
<dbReference type="FunFam" id="3.30.200.20:FF:000003">
    <property type="entry name" value="Non-specific serine/threonine protein kinase"/>
    <property type="match status" value="1"/>
</dbReference>
<dbReference type="EMBL" id="JXXN02001874">
    <property type="protein sequence ID" value="THD23915.1"/>
    <property type="molecule type" value="Genomic_DNA"/>
</dbReference>
<evidence type="ECO:0000256" key="9">
    <source>
        <dbReference type="PROSITE-ProRule" id="PRU10141"/>
    </source>
</evidence>
<dbReference type="PROSITE" id="PS00107">
    <property type="entry name" value="PROTEIN_KINASE_ATP"/>
    <property type="match status" value="1"/>
</dbReference>
<protein>
    <recommendedName>
        <fullName evidence="1">non-specific serine/threonine protein kinase</fullName>
        <ecNumber evidence="1">2.7.11.1</ecNumber>
    </recommendedName>
</protein>
<feature type="region of interest" description="Disordered" evidence="10">
    <location>
        <begin position="802"/>
        <end position="896"/>
    </location>
</feature>
<feature type="domain" description="Protein kinase" evidence="11">
    <location>
        <begin position="370"/>
        <end position="743"/>
    </location>
</feature>
<keyword evidence="2" id="KW-0723">Serine/threonine-protein kinase</keyword>
<dbReference type="InterPro" id="IPR000719">
    <property type="entry name" value="Prot_kinase_dom"/>
</dbReference>
<dbReference type="InterPro" id="IPR008271">
    <property type="entry name" value="Ser/Thr_kinase_AS"/>
</dbReference>
<proteinExistence type="predicted"/>
<evidence type="ECO:0000256" key="8">
    <source>
        <dbReference type="ARBA" id="ARBA00048679"/>
    </source>
</evidence>
<keyword evidence="4 9" id="KW-0547">Nucleotide-binding</keyword>
<feature type="compositionally biased region" description="Polar residues" evidence="10">
    <location>
        <begin position="511"/>
        <end position="529"/>
    </location>
</feature>
<dbReference type="GO" id="GO:0000226">
    <property type="term" value="P:microtubule cytoskeleton organization"/>
    <property type="evidence" value="ECO:0007669"/>
    <property type="project" value="TreeGrafter"/>
</dbReference>
<comment type="caution">
    <text evidence="12">The sequence shown here is derived from an EMBL/GenBank/DDBJ whole genome shotgun (WGS) entry which is preliminary data.</text>
</comment>
<dbReference type="FunFam" id="1.10.510.10:FF:000571">
    <property type="entry name" value="Maternal embryonic leucine zipper kinase"/>
    <property type="match status" value="1"/>
</dbReference>
<feature type="compositionally biased region" description="Basic and acidic residues" evidence="10">
    <location>
        <begin position="848"/>
        <end position="866"/>
    </location>
</feature>
<keyword evidence="6 9" id="KW-0067">ATP-binding</keyword>
<feature type="compositionally biased region" description="Polar residues" evidence="10">
    <location>
        <begin position="867"/>
        <end position="896"/>
    </location>
</feature>
<feature type="region of interest" description="Disordered" evidence="10">
    <location>
        <begin position="110"/>
        <end position="159"/>
    </location>
</feature>
<feature type="region of interest" description="Disordered" evidence="10">
    <location>
        <begin position="238"/>
        <end position="262"/>
    </location>
</feature>
<reference evidence="12" key="1">
    <citation type="submission" date="2019-03" db="EMBL/GenBank/DDBJ databases">
        <title>Improved annotation for the trematode Fasciola hepatica.</title>
        <authorList>
            <person name="Choi Y.-J."/>
            <person name="Martin J."/>
            <person name="Mitreva M."/>
        </authorList>
    </citation>
    <scope>NUCLEOTIDE SEQUENCE [LARGE SCALE GENOMIC DNA]</scope>
</reference>
<dbReference type="GO" id="GO:0005524">
    <property type="term" value="F:ATP binding"/>
    <property type="evidence" value="ECO:0007669"/>
    <property type="project" value="UniProtKB-UniRule"/>
</dbReference>
<dbReference type="GO" id="GO:0035556">
    <property type="term" value="P:intracellular signal transduction"/>
    <property type="evidence" value="ECO:0007669"/>
    <property type="project" value="TreeGrafter"/>
</dbReference>
<evidence type="ECO:0000313" key="12">
    <source>
        <dbReference type="EMBL" id="THD23915.1"/>
    </source>
</evidence>
<dbReference type="SUPFAM" id="SSF56112">
    <property type="entry name" value="Protein kinase-like (PK-like)"/>
    <property type="match status" value="1"/>
</dbReference>
<comment type="catalytic activity">
    <reaction evidence="7">
        <text>L-threonyl-[protein] + ATP = O-phospho-L-threonyl-[protein] + ADP + H(+)</text>
        <dbReference type="Rhea" id="RHEA:46608"/>
        <dbReference type="Rhea" id="RHEA-COMP:11060"/>
        <dbReference type="Rhea" id="RHEA-COMP:11605"/>
        <dbReference type="ChEBI" id="CHEBI:15378"/>
        <dbReference type="ChEBI" id="CHEBI:30013"/>
        <dbReference type="ChEBI" id="CHEBI:30616"/>
        <dbReference type="ChEBI" id="CHEBI:61977"/>
        <dbReference type="ChEBI" id="CHEBI:456216"/>
        <dbReference type="EC" id="2.7.11.1"/>
    </reaction>
</comment>
<organism evidence="12 13">
    <name type="scientific">Fasciola hepatica</name>
    <name type="common">Liver fluke</name>
    <dbReference type="NCBI Taxonomy" id="6192"/>
    <lineage>
        <taxon>Eukaryota</taxon>
        <taxon>Metazoa</taxon>
        <taxon>Spiralia</taxon>
        <taxon>Lophotrochozoa</taxon>
        <taxon>Platyhelminthes</taxon>
        <taxon>Trematoda</taxon>
        <taxon>Digenea</taxon>
        <taxon>Plagiorchiida</taxon>
        <taxon>Echinostomata</taxon>
        <taxon>Echinostomatoidea</taxon>
        <taxon>Fasciolidae</taxon>
        <taxon>Fasciola</taxon>
    </lineage>
</organism>
<dbReference type="Pfam" id="PF00069">
    <property type="entry name" value="Pkinase"/>
    <property type="match status" value="2"/>
</dbReference>
<dbReference type="SMART" id="SM00220">
    <property type="entry name" value="S_TKc"/>
    <property type="match status" value="1"/>
</dbReference>
<gene>
    <name evidence="12" type="ORF">D915_005160</name>
</gene>
<evidence type="ECO:0000256" key="7">
    <source>
        <dbReference type="ARBA" id="ARBA00047899"/>
    </source>
</evidence>
<feature type="compositionally biased region" description="Low complexity" evidence="10">
    <location>
        <begin position="144"/>
        <end position="159"/>
    </location>
</feature>
<evidence type="ECO:0000313" key="13">
    <source>
        <dbReference type="Proteomes" id="UP000230066"/>
    </source>
</evidence>